<evidence type="ECO:0000313" key="13">
    <source>
        <dbReference type="EMBL" id="MBB4657622.1"/>
    </source>
</evidence>
<dbReference type="NCBIfam" id="TIGR02532">
    <property type="entry name" value="IV_pilin_GFxxxE"/>
    <property type="match status" value="1"/>
</dbReference>
<keyword evidence="9 11" id="KW-0472">Membrane</keyword>
<dbReference type="GO" id="GO:0015627">
    <property type="term" value="C:type II protein secretion system complex"/>
    <property type="evidence" value="ECO:0007669"/>
    <property type="project" value="InterPro"/>
</dbReference>
<feature type="region of interest" description="Disordered" evidence="10">
    <location>
        <begin position="133"/>
        <end position="154"/>
    </location>
</feature>
<dbReference type="GO" id="GO:0015628">
    <property type="term" value="P:protein secretion by the type II secretion system"/>
    <property type="evidence" value="ECO:0007669"/>
    <property type="project" value="InterPro"/>
</dbReference>
<gene>
    <name evidence="13" type="ORF">GGQ59_000122</name>
</gene>
<reference evidence="13 14" key="1">
    <citation type="submission" date="2020-08" db="EMBL/GenBank/DDBJ databases">
        <title>Genomic Encyclopedia of Type Strains, Phase IV (KMG-IV): sequencing the most valuable type-strain genomes for metagenomic binning, comparative biology and taxonomic classification.</title>
        <authorList>
            <person name="Goeker M."/>
        </authorList>
    </citation>
    <scope>NUCLEOTIDE SEQUENCE [LARGE SCALE GENOMIC DNA]</scope>
    <source>
        <strain evidence="13 14">DSM 102850</strain>
    </source>
</reference>
<evidence type="ECO:0000256" key="3">
    <source>
        <dbReference type="ARBA" id="ARBA00020042"/>
    </source>
</evidence>
<evidence type="ECO:0000256" key="6">
    <source>
        <dbReference type="ARBA" id="ARBA00022519"/>
    </source>
</evidence>
<sequence length="154" mass="17075">MTEHASTQRLRAARRRQRGLTLVEILVVIVILGVLGAIVAVNVLPNVDRARTQAAETQIDNFTAALQSYYLDHSTYPTTQQGLEALITPPRDLRTANRYREGGYLAANSVPVDPWQRPYEYQSPGEFGTFDLYSLGRDGQPGGEGPDADVTNWE</sequence>
<dbReference type="PANTHER" id="PTHR30093:SF44">
    <property type="entry name" value="TYPE II SECRETION SYSTEM CORE PROTEIN G"/>
    <property type="match status" value="1"/>
</dbReference>
<keyword evidence="14" id="KW-1185">Reference proteome</keyword>
<keyword evidence="6" id="KW-0997">Cell inner membrane</keyword>
<evidence type="ECO:0000256" key="4">
    <source>
        <dbReference type="ARBA" id="ARBA00022475"/>
    </source>
</evidence>
<keyword evidence="4" id="KW-1003">Cell membrane</keyword>
<dbReference type="InterPro" id="IPR013545">
    <property type="entry name" value="T2SS_protein-GspG_C"/>
</dbReference>
<feature type="transmembrane region" description="Helical" evidence="11">
    <location>
        <begin position="21"/>
        <end position="44"/>
    </location>
</feature>
<evidence type="ECO:0000259" key="12">
    <source>
        <dbReference type="Pfam" id="PF08334"/>
    </source>
</evidence>
<dbReference type="Pfam" id="PF08334">
    <property type="entry name" value="T2SSG"/>
    <property type="match status" value="1"/>
</dbReference>
<keyword evidence="7 11" id="KW-0812">Transmembrane</keyword>
<dbReference type="RefSeq" id="WP_183814862.1">
    <property type="nucleotide sequence ID" value="NZ_JACHOB010000001.1"/>
</dbReference>
<name>A0A840I082_9PROT</name>
<dbReference type="SUPFAM" id="SSF54523">
    <property type="entry name" value="Pili subunits"/>
    <property type="match status" value="1"/>
</dbReference>
<comment type="similarity">
    <text evidence="2">Belongs to the GSP G family.</text>
</comment>
<dbReference type="GO" id="GO:0005886">
    <property type="term" value="C:plasma membrane"/>
    <property type="evidence" value="ECO:0007669"/>
    <property type="project" value="UniProtKB-SubCell"/>
</dbReference>
<dbReference type="PANTHER" id="PTHR30093">
    <property type="entry name" value="GENERAL SECRETION PATHWAY PROTEIN G"/>
    <property type="match status" value="1"/>
</dbReference>
<accession>A0A840I082</accession>
<comment type="caution">
    <text evidence="13">The sequence shown here is derived from an EMBL/GenBank/DDBJ whole genome shotgun (WGS) entry which is preliminary data.</text>
</comment>
<evidence type="ECO:0000256" key="2">
    <source>
        <dbReference type="ARBA" id="ARBA00009984"/>
    </source>
</evidence>
<evidence type="ECO:0000256" key="8">
    <source>
        <dbReference type="ARBA" id="ARBA00022989"/>
    </source>
</evidence>
<evidence type="ECO:0000313" key="14">
    <source>
        <dbReference type="Proteomes" id="UP000563524"/>
    </source>
</evidence>
<dbReference type="Gene3D" id="3.30.700.10">
    <property type="entry name" value="Glycoprotein, Type 4 Pilin"/>
    <property type="match status" value="1"/>
</dbReference>
<dbReference type="InterPro" id="IPR045584">
    <property type="entry name" value="Pilin-like"/>
</dbReference>
<dbReference type="PRINTS" id="PR00813">
    <property type="entry name" value="BCTERIALGSPG"/>
</dbReference>
<evidence type="ECO:0000256" key="10">
    <source>
        <dbReference type="SAM" id="MobiDB-lite"/>
    </source>
</evidence>
<dbReference type="Pfam" id="PF07963">
    <property type="entry name" value="N_methyl"/>
    <property type="match status" value="1"/>
</dbReference>
<dbReference type="InterPro" id="IPR000983">
    <property type="entry name" value="Bac_GSPG_pilin"/>
</dbReference>
<comment type="subcellular location">
    <subcellularLocation>
        <location evidence="1">Cell inner membrane</location>
        <topology evidence="1">Single-pass membrane protein</topology>
    </subcellularLocation>
</comment>
<keyword evidence="5" id="KW-0488">Methylation</keyword>
<dbReference type="NCBIfam" id="TIGR01710">
    <property type="entry name" value="typeII_sec_gspG"/>
    <property type="match status" value="1"/>
</dbReference>
<feature type="domain" description="Type II secretion system protein GspG C-terminal" evidence="12">
    <location>
        <begin position="42"/>
        <end position="153"/>
    </location>
</feature>
<dbReference type="InterPro" id="IPR012902">
    <property type="entry name" value="N_methyl_site"/>
</dbReference>
<evidence type="ECO:0000256" key="7">
    <source>
        <dbReference type="ARBA" id="ARBA00022692"/>
    </source>
</evidence>
<evidence type="ECO:0000256" key="1">
    <source>
        <dbReference type="ARBA" id="ARBA00004377"/>
    </source>
</evidence>
<evidence type="ECO:0000256" key="11">
    <source>
        <dbReference type="SAM" id="Phobius"/>
    </source>
</evidence>
<protein>
    <recommendedName>
        <fullName evidence="3">Type II secretion system core protein G</fullName>
    </recommendedName>
</protein>
<dbReference type="InterPro" id="IPR010054">
    <property type="entry name" value="Type2_sec_GspG"/>
</dbReference>
<keyword evidence="8 11" id="KW-1133">Transmembrane helix</keyword>
<dbReference type="AlphaFoldDB" id="A0A840I082"/>
<evidence type="ECO:0000256" key="9">
    <source>
        <dbReference type="ARBA" id="ARBA00023136"/>
    </source>
</evidence>
<dbReference type="Proteomes" id="UP000563524">
    <property type="component" value="Unassembled WGS sequence"/>
</dbReference>
<dbReference type="PROSITE" id="PS00409">
    <property type="entry name" value="PROKAR_NTER_METHYL"/>
    <property type="match status" value="1"/>
</dbReference>
<proteinExistence type="inferred from homology"/>
<organism evidence="13 14">
    <name type="scientific">Parvularcula dongshanensis</name>
    <dbReference type="NCBI Taxonomy" id="1173995"/>
    <lineage>
        <taxon>Bacteria</taxon>
        <taxon>Pseudomonadati</taxon>
        <taxon>Pseudomonadota</taxon>
        <taxon>Alphaproteobacteria</taxon>
        <taxon>Parvularculales</taxon>
        <taxon>Parvularculaceae</taxon>
        <taxon>Parvularcula</taxon>
    </lineage>
</organism>
<evidence type="ECO:0000256" key="5">
    <source>
        <dbReference type="ARBA" id="ARBA00022481"/>
    </source>
</evidence>
<dbReference type="EMBL" id="JACHOB010000001">
    <property type="protein sequence ID" value="MBB4657622.1"/>
    <property type="molecule type" value="Genomic_DNA"/>
</dbReference>